<reference evidence="9" key="1">
    <citation type="journal article" date="2021" name="Nat. Commun.">
        <title>Genetic determinants of endophytism in the Arabidopsis root mycobiome.</title>
        <authorList>
            <person name="Mesny F."/>
            <person name="Miyauchi S."/>
            <person name="Thiergart T."/>
            <person name="Pickel B."/>
            <person name="Atanasova L."/>
            <person name="Karlsson M."/>
            <person name="Huettel B."/>
            <person name="Barry K.W."/>
            <person name="Haridas S."/>
            <person name="Chen C."/>
            <person name="Bauer D."/>
            <person name="Andreopoulos W."/>
            <person name="Pangilinan J."/>
            <person name="LaButti K."/>
            <person name="Riley R."/>
            <person name="Lipzen A."/>
            <person name="Clum A."/>
            <person name="Drula E."/>
            <person name="Henrissat B."/>
            <person name="Kohler A."/>
            <person name="Grigoriev I.V."/>
            <person name="Martin F.M."/>
            <person name="Hacquard S."/>
        </authorList>
    </citation>
    <scope>NUCLEOTIDE SEQUENCE</scope>
    <source>
        <strain evidence="9">MPI-CAGE-AT-0023</strain>
    </source>
</reference>
<dbReference type="PROSITE" id="PS00632">
    <property type="entry name" value="RIBOSOMAL_S4"/>
    <property type="match status" value="1"/>
</dbReference>
<evidence type="ECO:0000256" key="4">
    <source>
        <dbReference type="ARBA" id="ARBA00022980"/>
    </source>
</evidence>
<dbReference type="GO" id="GO:0019843">
    <property type="term" value="F:rRNA binding"/>
    <property type="evidence" value="ECO:0007669"/>
    <property type="project" value="UniProtKB-KW"/>
</dbReference>
<evidence type="ECO:0000313" key="10">
    <source>
        <dbReference type="Proteomes" id="UP000720189"/>
    </source>
</evidence>
<dbReference type="PANTHER" id="PTHR11831">
    <property type="entry name" value="30S 40S RIBOSOMAL PROTEIN"/>
    <property type="match status" value="1"/>
</dbReference>
<comment type="similarity">
    <text evidence="1">Belongs to the universal ribosomal protein uS4 family.</text>
</comment>
<dbReference type="Gene3D" id="3.10.290.10">
    <property type="entry name" value="RNA-binding S4 domain"/>
    <property type="match status" value="1"/>
</dbReference>
<dbReference type="SUPFAM" id="SSF55174">
    <property type="entry name" value="Alpha-L RNA-binding motif"/>
    <property type="match status" value="1"/>
</dbReference>
<gene>
    <name evidence="9" type="ORF">BKA55DRAFT_687058</name>
</gene>
<evidence type="ECO:0000256" key="2">
    <source>
        <dbReference type="ARBA" id="ARBA00022730"/>
    </source>
</evidence>
<feature type="region of interest" description="Disordered" evidence="7">
    <location>
        <begin position="262"/>
        <end position="284"/>
    </location>
</feature>
<evidence type="ECO:0000256" key="3">
    <source>
        <dbReference type="ARBA" id="ARBA00022884"/>
    </source>
</evidence>
<keyword evidence="2 6" id="KW-0699">rRNA-binding</keyword>
<keyword evidence="5" id="KW-0687">Ribonucleoprotein</keyword>
<feature type="region of interest" description="Disordered" evidence="7">
    <location>
        <begin position="371"/>
        <end position="406"/>
    </location>
</feature>
<accession>A0A9P9HQY5</accession>
<evidence type="ECO:0000256" key="5">
    <source>
        <dbReference type="ARBA" id="ARBA00023274"/>
    </source>
</evidence>
<dbReference type="InterPro" id="IPR018079">
    <property type="entry name" value="Ribosomal_uS4_CS"/>
</dbReference>
<dbReference type="PANTHER" id="PTHR11831:SF4">
    <property type="entry name" value="SMALL RIBOSOMAL SUBUNIT PROTEIN US4M"/>
    <property type="match status" value="1"/>
</dbReference>
<dbReference type="RefSeq" id="XP_046053365.1">
    <property type="nucleotide sequence ID" value="XM_046199011.1"/>
</dbReference>
<feature type="compositionally biased region" description="Low complexity" evidence="7">
    <location>
        <begin position="371"/>
        <end position="383"/>
    </location>
</feature>
<feature type="compositionally biased region" description="Basic and acidic residues" evidence="7">
    <location>
        <begin position="392"/>
        <end position="406"/>
    </location>
</feature>
<feature type="compositionally biased region" description="Basic and acidic residues" evidence="7">
    <location>
        <begin position="262"/>
        <end position="275"/>
    </location>
</feature>
<protein>
    <recommendedName>
        <fullName evidence="8">RNA-binding S4 domain-containing protein</fullName>
    </recommendedName>
</protein>
<dbReference type="InterPro" id="IPR022801">
    <property type="entry name" value="Ribosomal_uS4"/>
</dbReference>
<evidence type="ECO:0000256" key="1">
    <source>
        <dbReference type="ARBA" id="ARBA00007465"/>
    </source>
</evidence>
<dbReference type="GO" id="GO:0003735">
    <property type="term" value="F:structural constituent of ribosome"/>
    <property type="evidence" value="ECO:0007669"/>
    <property type="project" value="TreeGrafter"/>
</dbReference>
<dbReference type="EMBL" id="JAGMUX010000004">
    <property type="protein sequence ID" value="KAH7261488.1"/>
    <property type="molecule type" value="Genomic_DNA"/>
</dbReference>
<evidence type="ECO:0000256" key="6">
    <source>
        <dbReference type="PROSITE-ProRule" id="PRU00182"/>
    </source>
</evidence>
<dbReference type="CDD" id="cd00165">
    <property type="entry name" value="S4"/>
    <property type="match status" value="1"/>
</dbReference>
<dbReference type="GO" id="GO:0005763">
    <property type="term" value="C:mitochondrial small ribosomal subunit"/>
    <property type="evidence" value="ECO:0007669"/>
    <property type="project" value="TreeGrafter"/>
</dbReference>
<dbReference type="Pfam" id="PF01479">
    <property type="entry name" value="S4"/>
    <property type="match status" value="1"/>
</dbReference>
<evidence type="ECO:0000256" key="7">
    <source>
        <dbReference type="SAM" id="MobiDB-lite"/>
    </source>
</evidence>
<dbReference type="GO" id="GO:0042274">
    <property type="term" value="P:ribosomal small subunit biogenesis"/>
    <property type="evidence" value="ECO:0007669"/>
    <property type="project" value="TreeGrafter"/>
</dbReference>
<keyword evidence="4" id="KW-0689">Ribosomal protein</keyword>
<keyword evidence="10" id="KW-1185">Reference proteome</keyword>
<dbReference type="GeneID" id="70228965"/>
<evidence type="ECO:0000313" key="9">
    <source>
        <dbReference type="EMBL" id="KAH7261488.1"/>
    </source>
</evidence>
<dbReference type="Proteomes" id="UP000720189">
    <property type="component" value="Unassembled WGS sequence"/>
</dbReference>
<name>A0A9P9HQY5_FUSRE</name>
<feature type="domain" description="RNA-binding S4" evidence="8">
    <location>
        <begin position="162"/>
        <end position="225"/>
    </location>
</feature>
<organism evidence="9 10">
    <name type="scientific">Fusarium redolens</name>
    <dbReference type="NCBI Taxonomy" id="48865"/>
    <lineage>
        <taxon>Eukaryota</taxon>
        <taxon>Fungi</taxon>
        <taxon>Dikarya</taxon>
        <taxon>Ascomycota</taxon>
        <taxon>Pezizomycotina</taxon>
        <taxon>Sordariomycetes</taxon>
        <taxon>Hypocreomycetidae</taxon>
        <taxon>Hypocreales</taxon>
        <taxon>Nectriaceae</taxon>
        <taxon>Fusarium</taxon>
        <taxon>Fusarium redolens species complex</taxon>
    </lineage>
</organism>
<keyword evidence="3 6" id="KW-0694">RNA-binding</keyword>
<evidence type="ECO:0000259" key="8">
    <source>
        <dbReference type="SMART" id="SM00363"/>
    </source>
</evidence>
<dbReference type="OrthoDB" id="3356781at2759"/>
<dbReference type="SMART" id="SM00363">
    <property type="entry name" value="S4"/>
    <property type="match status" value="1"/>
</dbReference>
<dbReference type="AlphaFoldDB" id="A0A9P9HQY5"/>
<dbReference type="InterPro" id="IPR036986">
    <property type="entry name" value="S4_RNA-bd_sf"/>
</dbReference>
<comment type="caution">
    <text evidence="9">The sequence shown here is derived from an EMBL/GenBank/DDBJ whole genome shotgun (WGS) entry which is preliminary data.</text>
</comment>
<dbReference type="PROSITE" id="PS50889">
    <property type="entry name" value="S4"/>
    <property type="match status" value="1"/>
</dbReference>
<proteinExistence type="inferred from homology"/>
<dbReference type="InterPro" id="IPR002942">
    <property type="entry name" value="S4_RNA-bd"/>
</dbReference>
<sequence>MRRPTKYYSLTRPKLRQSWNKYNLFNIARAAGREPQVNSRATFFQQKWAAKSKTRGYHGEHVSEKKWVRLFSRRLQSAVDLPPEYLAANDGAEQAAGRGSGLTTSNVTAETYSRVPKGSTTVRNPSHPAQRGRAFGNVNDMLSEHFQNMTPYMQMTFAPLERRLDTAVFRAMFASSVRQARQFIIHGAVKVNGKKMVHPSYALNPGDMFQVEVEKVLYGTGEQKTAEYTTMESREKEMLDQQEDSVRKHGLKKRSKVLEAVAKEGEEAGSDDTKAPGKHARKRVEREVQLHRVRNLRTTAREILKGDMRNLSAKQKKDLRLFRDTAQRFLSLPEARELDARDLLHQIQAQITKLESVDTFRKADSTLAKASTKAANAENSAEASVEESAETQAEKSDSKLSKEEREAKKLQFKNKVLEKGLEGITNKADRDRAMNILATENLTNEETRRLINILRNDSENPIDPSKPYVTPWRPRPFMSAFAFIPRYLEVNPNICAAVYLRHPVARKGMAEVPTPFSYLTNQLAHNWYLGRG</sequence>